<accession>A0ACC0JWS0</accession>
<sequence length="339" mass="37459">MRKLCLALRPKGGDNSNTPVGGGRLLKASSISGASVVASAHETVDLGAETCASDNGADTTPPIRDPALDLVEEFRLFRAEFAAMRAEIASIHKEVSEMRVTLGSFTARIDAVEDRVAHLEERLIDGTVDACRKELQENIAQLKSELNDRDQDLLINDLEISGILEAPGENRSHLVCLVAQKLGVILGEHDIVFADRVGAPHRPVGEADVDRRLGEDNANAVGDVRPRPLVVRLARRAPREELLRAARVRRGADSTGFGLPGPTRRFYVNERLTRHNRRLFYLVRQECSRLNWRSPWTHSGRVFVRCSKESPPKRVRSEADFQLVFGSPVSLESTLGLDP</sequence>
<keyword evidence="2" id="KW-1185">Reference proteome</keyword>
<organism evidence="1 2">
    <name type="scientific">Choristoneura fumiferana</name>
    <name type="common">Spruce budworm moth</name>
    <name type="synonym">Archips fumiferana</name>
    <dbReference type="NCBI Taxonomy" id="7141"/>
    <lineage>
        <taxon>Eukaryota</taxon>
        <taxon>Metazoa</taxon>
        <taxon>Ecdysozoa</taxon>
        <taxon>Arthropoda</taxon>
        <taxon>Hexapoda</taxon>
        <taxon>Insecta</taxon>
        <taxon>Pterygota</taxon>
        <taxon>Neoptera</taxon>
        <taxon>Endopterygota</taxon>
        <taxon>Lepidoptera</taxon>
        <taxon>Glossata</taxon>
        <taxon>Ditrysia</taxon>
        <taxon>Tortricoidea</taxon>
        <taxon>Tortricidae</taxon>
        <taxon>Tortricinae</taxon>
        <taxon>Choristoneura</taxon>
    </lineage>
</organism>
<evidence type="ECO:0000313" key="2">
    <source>
        <dbReference type="Proteomes" id="UP001064048"/>
    </source>
</evidence>
<reference evidence="1 2" key="1">
    <citation type="journal article" date="2022" name="Genome Biol. Evol.">
        <title>The Spruce Budworm Genome: Reconstructing the Evolutionary History of Antifreeze Proteins.</title>
        <authorList>
            <person name="Beliveau C."/>
            <person name="Gagne P."/>
            <person name="Picq S."/>
            <person name="Vernygora O."/>
            <person name="Keeling C.I."/>
            <person name="Pinkney K."/>
            <person name="Doucet D."/>
            <person name="Wen F."/>
            <person name="Johnston J.S."/>
            <person name="Maaroufi H."/>
            <person name="Boyle B."/>
            <person name="Laroche J."/>
            <person name="Dewar K."/>
            <person name="Juretic N."/>
            <person name="Blackburn G."/>
            <person name="Nisole A."/>
            <person name="Brunet B."/>
            <person name="Brandao M."/>
            <person name="Lumley L."/>
            <person name="Duan J."/>
            <person name="Quan G."/>
            <person name="Lucarotti C.J."/>
            <person name="Roe A.D."/>
            <person name="Sperling F.A.H."/>
            <person name="Levesque R.C."/>
            <person name="Cusson M."/>
        </authorList>
    </citation>
    <scope>NUCLEOTIDE SEQUENCE [LARGE SCALE GENOMIC DNA]</scope>
    <source>
        <strain evidence="1">Glfc:IPQL:Cfum</strain>
    </source>
</reference>
<evidence type="ECO:0000313" key="1">
    <source>
        <dbReference type="EMBL" id="KAI8428568.1"/>
    </source>
</evidence>
<proteinExistence type="predicted"/>
<protein>
    <submittedName>
        <fullName evidence="1">Uncharacterized protein</fullName>
    </submittedName>
</protein>
<dbReference type="Proteomes" id="UP001064048">
    <property type="component" value="Chromosome 12"/>
</dbReference>
<dbReference type="EMBL" id="CM046112">
    <property type="protein sequence ID" value="KAI8428568.1"/>
    <property type="molecule type" value="Genomic_DNA"/>
</dbReference>
<comment type="caution">
    <text evidence="1">The sequence shown here is derived from an EMBL/GenBank/DDBJ whole genome shotgun (WGS) entry which is preliminary data.</text>
</comment>
<gene>
    <name evidence="1" type="ORF">MSG28_007324</name>
</gene>
<name>A0ACC0JWS0_CHOFU</name>